<keyword evidence="3" id="KW-0805">Transcription regulation</keyword>
<feature type="region of interest" description="Disordered" evidence="7">
    <location>
        <begin position="381"/>
        <end position="414"/>
    </location>
</feature>
<dbReference type="SMART" id="SM00906">
    <property type="entry name" value="Fungal_trans"/>
    <property type="match status" value="1"/>
</dbReference>
<dbReference type="OrthoDB" id="2154091at2759"/>
<comment type="caution">
    <text evidence="9">The sequence shown here is derived from an EMBL/GenBank/DDBJ whole genome shotgun (WGS) entry which is preliminary data.</text>
</comment>
<dbReference type="InterPro" id="IPR007219">
    <property type="entry name" value="XnlR_reg_dom"/>
</dbReference>
<feature type="compositionally biased region" description="Basic and acidic residues" evidence="7">
    <location>
        <begin position="403"/>
        <end position="413"/>
    </location>
</feature>
<dbReference type="PANTHER" id="PTHR31313:SF81">
    <property type="entry name" value="TY1 ENHANCER ACTIVATOR"/>
    <property type="match status" value="1"/>
</dbReference>
<accession>A0A484FJA4</accession>
<dbReference type="CDD" id="cd12148">
    <property type="entry name" value="fungal_TF_MHR"/>
    <property type="match status" value="1"/>
</dbReference>
<feature type="domain" description="Xylanolytic transcriptional activator regulatory" evidence="8">
    <location>
        <begin position="186"/>
        <end position="263"/>
    </location>
</feature>
<dbReference type="GO" id="GO:0000981">
    <property type="term" value="F:DNA-binding transcription factor activity, RNA polymerase II-specific"/>
    <property type="evidence" value="ECO:0007669"/>
    <property type="project" value="InterPro"/>
</dbReference>
<evidence type="ECO:0000313" key="10">
    <source>
        <dbReference type="Proteomes" id="UP000014480"/>
    </source>
</evidence>
<evidence type="ECO:0000256" key="2">
    <source>
        <dbReference type="ARBA" id="ARBA00022833"/>
    </source>
</evidence>
<dbReference type="GO" id="GO:0003677">
    <property type="term" value="F:DNA binding"/>
    <property type="evidence" value="ECO:0007669"/>
    <property type="project" value="UniProtKB-KW"/>
</dbReference>
<dbReference type="GO" id="GO:0006351">
    <property type="term" value="P:DNA-templated transcription"/>
    <property type="evidence" value="ECO:0007669"/>
    <property type="project" value="InterPro"/>
</dbReference>
<protein>
    <submittedName>
        <fullName evidence="9">Nitrogen assimilation transcription factor nirA</fullName>
    </submittedName>
</protein>
<evidence type="ECO:0000259" key="8">
    <source>
        <dbReference type="SMART" id="SM00906"/>
    </source>
</evidence>
<evidence type="ECO:0000256" key="5">
    <source>
        <dbReference type="ARBA" id="ARBA00023163"/>
    </source>
</evidence>
<dbReference type="Gene3D" id="4.10.240.10">
    <property type="entry name" value="Zn(2)-C6 fungal-type DNA-binding domain"/>
    <property type="match status" value="1"/>
</dbReference>
<dbReference type="Proteomes" id="UP000014480">
    <property type="component" value="Unassembled WGS sequence"/>
</dbReference>
<dbReference type="InterPro" id="IPR036864">
    <property type="entry name" value="Zn2-C6_fun-type_DNA-bd_sf"/>
</dbReference>
<keyword evidence="1" id="KW-0479">Metal-binding</keyword>
<dbReference type="AlphaFoldDB" id="A0A484FJA4"/>
<keyword evidence="6" id="KW-0539">Nucleus</keyword>
<name>A0A484FJA4_COLOR</name>
<dbReference type="STRING" id="1213857.A0A484FJA4"/>
<reference evidence="10" key="1">
    <citation type="journal article" date="2013" name="New Phytol.">
        <title>Comparative genomic and transcriptomic analyses reveal the hemibiotrophic stage shift of Colletotrichum fungi.</title>
        <authorList>
            <person name="Gan P."/>
            <person name="Ikeda K."/>
            <person name="Irieda H."/>
            <person name="Narusaka M."/>
            <person name="O'Connell R.J."/>
            <person name="Narusaka Y."/>
            <person name="Takano Y."/>
            <person name="Kubo Y."/>
            <person name="Shirasu K."/>
        </authorList>
    </citation>
    <scope>NUCLEOTIDE SEQUENCE [LARGE SCALE GENOMIC DNA]</scope>
    <source>
        <strain evidence="10">104-T / ATCC 96160 / CBS 514.97 / LARS 414 / MAFF 240422</strain>
    </source>
</reference>
<dbReference type="GO" id="GO:0008270">
    <property type="term" value="F:zinc ion binding"/>
    <property type="evidence" value="ECO:0007669"/>
    <property type="project" value="InterPro"/>
</dbReference>
<keyword evidence="5" id="KW-0804">Transcription</keyword>
<evidence type="ECO:0000256" key="1">
    <source>
        <dbReference type="ARBA" id="ARBA00022723"/>
    </source>
</evidence>
<evidence type="ECO:0000256" key="6">
    <source>
        <dbReference type="ARBA" id="ARBA00023242"/>
    </source>
</evidence>
<evidence type="ECO:0000256" key="3">
    <source>
        <dbReference type="ARBA" id="ARBA00023015"/>
    </source>
</evidence>
<evidence type="ECO:0000256" key="7">
    <source>
        <dbReference type="SAM" id="MobiDB-lite"/>
    </source>
</evidence>
<keyword evidence="4" id="KW-0238">DNA-binding</keyword>
<evidence type="ECO:0000256" key="4">
    <source>
        <dbReference type="ARBA" id="ARBA00023125"/>
    </source>
</evidence>
<dbReference type="PANTHER" id="PTHR31313">
    <property type="entry name" value="TY1 ENHANCER ACTIVATOR"/>
    <property type="match status" value="1"/>
</dbReference>
<evidence type="ECO:0000313" key="9">
    <source>
        <dbReference type="EMBL" id="TDZ17948.1"/>
    </source>
</evidence>
<dbReference type="InterPro" id="IPR051615">
    <property type="entry name" value="Transcr_Regulatory_Elem"/>
</dbReference>
<sequence>MVLFRPTKSRCVVPNGVTECIQCKKSGNDCVIKNDDERRRPISKAYMSSLSDRIALLEGMLRERGIEPPLAAHPPKTRHEAQAGIREYASIDDEKPTVRIIEQSSYSPLSKTSSPTGSLHRYSAAMYASESVGSSIVDPQRFHSWQDEACAALGWLDLDDSDLFRRLFSAKESFDLECGVGRDHTGWIYAGTANRIAFDIGLHRKCQKNSGTEFVTEEGDNVGQMVMRACVLYDKHWALFLGRPMSIKEHDISISLNPRGLSQLTSLIHGSSVAQQNDDMPLDICDQLVQLMRLAGQVAEAYDGPGRDKLGGDGGFSIFDADGRQTKAYLQAWRPSVVKSAPPSYFLLHQQYHVSVILLHRPWAKYDTMVEDGSRGADLLSHSPLSASERKDVPSGLSPATWDSERTNEERGLPSRRICAQQAIRVARIFLQQEGRFDGTKMFITAIQHAGTAAAALMAALSCEGDSASRRAYFEHLEVLSHAIGDMSQTYQPAARTYVVVKGVLARLESWIIKKDSDEQRPPAPALHSADRKPRARSRTKSGAQHSPAAELRTSQADLRHSLS</sequence>
<feature type="region of interest" description="Disordered" evidence="7">
    <location>
        <begin position="517"/>
        <end position="564"/>
    </location>
</feature>
<proteinExistence type="predicted"/>
<dbReference type="Pfam" id="PF04082">
    <property type="entry name" value="Fungal_trans"/>
    <property type="match status" value="1"/>
</dbReference>
<keyword evidence="10" id="KW-1185">Reference proteome</keyword>
<keyword evidence="2" id="KW-0862">Zinc</keyword>
<gene>
    <name evidence="9" type="primary">nirA-4</name>
    <name evidence="9" type="ORF">Cob_v009114</name>
</gene>
<organism evidence="9 10">
    <name type="scientific">Colletotrichum orbiculare (strain 104-T / ATCC 96160 / CBS 514.97 / LARS 414 / MAFF 240422)</name>
    <name type="common">Cucumber anthracnose fungus</name>
    <name type="synonym">Colletotrichum lagenarium</name>
    <dbReference type="NCBI Taxonomy" id="1213857"/>
    <lineage>
        <taxon>Eukaryota</taxon>
        <taxon>Fungi</taxon>
        <taxon>Dikarya</taxon>
        <taxon>Ascomycota</taxon>
        <taxon>Pezizomycotina</taxon>
        <taxon>Sordariomycetes</taxon>
        <taxon>Hypocreomycetidae</taxon>
        <taxon>Glomerellales</taxon>
        <taxon>Glomerellaceae</taxon>
        <taxon>Colletotrichum</taxon>
        <taxon>Colletotrichum orbiculare species complex</taxon>
    </lineage>
</organism>
<reference evidence="10" key="2">
    <citation type="journal article" date="2019" name="Mol. Plant Microbe Interact.">
        <title>Genome sequence resources for four phytopathogenic fungi from the Colletotrichum orbiculare species complex.</title>
        <authorList>
            <person name="Gan P."/>
            <person name="Tsushima A."/>
            <person name="Narusaka M."/>
            <person name="Narusaka Y."/>
            <person name="Takano Y."/>
            <person name="Kubo Y."/>
            <person name="Shirasu K."/>
        </authorList>
    </citation>
    <scope>GENOME REANNOTATION</scope>
    <source>
        <strain evidence="10">104-T / ATCC 96160 / CBS 514.97 / LARS 414 / MAFF 240422</strain>
    </source>
</reference>
<dbReference type="EMBL" id="AMCV02000026">
    <property type="protein sequence ID" value="TDZ17948.1"/>
    <property type="molecule type" value="Genomic_DNA"/>
</dbReference>